<accession>A0A558A3S0</accession>
<reference evidence="7 8" key="1">
    <citation type="submission" date="2019-07" db="EMBL/GenBank/DDBJ databases">
        <title>New species of Amycolatopsis and Streptomyces.</title>
        <authorList>
            <person name="Duangmal K."/>
            <person name="Teo W.F.A."/>
            <person name="Lipun K."/>
        </authorList>
    </citation>
    <scope>NUCLEOTIDE SEQUENCE [LARGE SCALE GENOMIC DNA]</scope>
    <source>
        <strain evidence="7 8">JCM 30562</strain>
    </source>
</reference>
<evidence type="ECO:0000256" key="1">
    <source>
        <dbReference type="ARBA" id="ARBA00004431"/>
    </source>
</evidence>
<dbReference type="AlphaFoldDB" id="A0A558A3S0"/>
<dbReference type="InterPro" id="IPR038658">
    <property type="entry name" value="SsgB_sf"/>
</dbReference>
<dbReference type="EMBL" id="VJZA01000054">
    <property type="protein sequence ID" value="TVT18903.1"/>
    <property type="molecule type" value="Genomic_DNA"/>
</dbReference>
<protein>
    <submittedName>
        <fullName evidence="7">SsgA family sporulation/cell division regulator</fullName>
    </submittedName>
</protein>
<comment type="caution">
    <text evidence="7">The sequence shown here is derived from an EMBL/GenBank/DDBJ whole genome shotgun (WGS) entry which is preliminary data.</text>
</comment>
<dbReference type="GO" id="GO:0030435">
    <property type="term" value="P:sporulation resulting in formation of a cellular spore"/>
    <property type="evidence" value="ECO:0007669"/>
    <property type="project" value="UniProtKB-KW"/>
</dbReference>
<evidence type="ECO:0000313" key="7">
    <source>
        <dbReference type="EMBL" id="TVT18903.1"/>
    </source>
</evidence>
<dbReference type="InterPro" id="IPR006776">
    <property type="entry name" value="SsgB"/>
</dbReference>
<dbReference type="Proteomes" id="UP000318578">
    <property type="component" value="Unassembled WGS sequence"/>
</dbReference>
<organism evidence="7 8">
    <name type="scientific">Amycolatopsis acidiphila</name>
    <dbReference type="NCBI Taxonomy" id="715473"/>
    <lineage>
        <taxon>Bacteria</taxon>
        <taxon>Bacillati</taxon>
        <taxon>Actinomycetota</taxon>
        <taxon>Actinomycetes</taxon>
        <taxon>Pseudonocardiales</taxon>
        <taxon>Pseudonocardiaceae</taxon>
        <taxon>Amycolatopsis</taxon>
    </lineage>
</organism>
<dbReference type="OrthoDB" id="3626321at2"/>
<evidence type="ECO:0000256" key="2">
    <source>
        <dbReference type="ARBA" id="ARBA00009323"/>
    </source>
</evidence>
<keyword evidence="3 7" id="KW-0132">Cell division</keyword>
<evidence type="ECO:0000256" key="4">
    <source>
        <dbReference type="ARBA" id="ARBA00022969"/>
    </source>
</evidence>
<dbReference type="GO" id="GO:0030428">
    <property type="term" value="C:cell septum"/>
    <property type="evidence" value="ECO:0007669"/>
    <property type="project" value="UniProtKB-SubCell"/>
</dbReference>
<dbReference type="RefSeq" id="WP_144642548.1">
    <property type="nucleotide sequence ID" value="NZ_BNAX01000013.1"/>
</dbReference>
<proteinExistence type="inferred from homology"/>
<dbReference type="GO" id="GO:0000917">
    <property type="term" value="P:division septum assembly"/>
    <property type="evidence" value="ECO:0007669"/>
    <property type="project" value="UniProtKB-KW"/>
</dbReference>
<dbReference type="Gene3D" id="2.30.31.20">
    <property type="entry name" value="Sporulation-specific cell division protein SsgB"/>
    <property type="match status" value="1"/>
</dbReference>
<name>A0A558A3S0_9PSEU</name>
<dbReference type="Pfam" id="PF04686">
    <property type="entry name" value="SsgA"/>
    <property type="match status" value="1"/>
</dbReference>
<keyword evidence="8" id="KW-1185">Reference proteome</keyword>
<keyword evidence="6" id="KW-0131">Cell cycle</keyword>
<sequence length="141" mass="15785">MLPLNLNLTMWAEWEDTSGEVIELRPVQVKFRYRSDDPFAVLLDFAVGAEQWVRWEIARDLLAAGLMRDSGDGDVYVAPDSDLPWRVWLTVSSPTGVALFAFHRPDLESALAQTEMLVPSGSESAQIDWNRELHLLGGEAA</sequence>
<keyword evidence="4" id="KW-0749">Sporulation</keyword>
<evidence type="ECO:0000256" key="5">
    <source>
        <dbReference type="ARBA" id="ARBA00023210"/>
    </source>
</evidence>
<evidence type="ECO:0000256" key="6">
    <source>
        <dbReference type="ARBA" id="ARBA00023306"/>
    </source>
</evidence>
<gene>
    <name evidence="7" type="ORF">FNH06_26080</name>
</gene>
<comment type="subcellular location">
    <subcellularLocation>
        <location evidence="1">Cell septum</location>
    </subcellularLocation>
</comment>
<evidence type="ECO:0000313" key="8">
    <source>
        <dbReference type="Proteomes" id="UP000318578"/>
    </source>
</evidence>
<evidence type="ECO:0000256" key="3">
    <source>
        <dbReference type="ARBA" id="ARBA00022618"/>
    </source>
</evidence>
<keyword evidence="5" id="KW-0717">Septation</keyword>
<comment type="similarity">
    <text evidence="2">Belongs to the SsgA family.</text>
</comment>